<evidence type="ECO:0000313" key="4">
    <source>
        <dbReference type="Proteomes" id="UP000521943"/>
    </source>
</evidence>
<evidence type="ECO:0000256" key="1">
    <source>
        <dbReference type="SAM" id="Coils"/>
    </source>
</evidence>
<feature type="compositionally biased region" description="Polar residues" evidence="2">
    <location>
        <begin position="326"/>
        <end position="339"/>
    </location>
</feature>
<feature type="region of interest" description="Disordered" evidence="2">
    <location>
        <begin position="323"/>
        <end position="366"/>
    </location>
</feature>
<feature type="region of interest" description="Disordered" evidence="2">
    <location>
        <begin position="124"/>
        <end position="172"/>
    </location>
</feature>
<evidence type="ECO:0000313" key="3">
    <source>
        <dbReference type="EMBL" id="KAF6743315.1"/>
    </source>
</evidence>
<feature type="compositionally biased region" description="Polar residues" evidence="2">
    <location>
        <begin position="257"/>
        <end position="268"/>
    </location>
</feature>
<feature type="compositionally biased region" description="Polar residues" evidence="2">
    <location>
        <begin position="151"/>
        <end position="164"/>
    </location>
</feature>
<organism evidence="3 4">
    <name type="scientific">Ephemerocybe angulata</name>
    <dbReference type="NCBI Taxonomy" id="980116"/>
    <lineage>
        <taxon>Eukaryota</taxon>
        <taxon>Fungi</taxon>
        <taxon>Dikarya</taxon>
        <taxon>Basidiomycota</taxon>
        <taxon>Agaricomycotina</taxon>
        <taxon>Agaricomycetes</taxon>
        <taxon>Agaricomycetidae</taxon>
        <taxon>Agaricales</taxon>
        <taxon>Agaricineae</taxon>
        <taxon>Psathyrellaceae</taxon>
        <taxon>Ephemerocybe</taxon>
    </lineage>
</organism>
<comment type="caution">
    <text evidence="3">The sequence shown here is derived from an EMBL/GenBank/DDBJ whole genome shotgun (WGS) entry which is preliminary data.</text>
</comment>
<accession>A0A8H6LUN1</accession>
<sequence length="389" mass="42307">MPAPGKRARQRASRATLGSTALPETTNRSNTPPPTPSIASSTIPSLPEPYADSTPSIFDIQTSLAAIFPIDIPLPISHLVQQLQSKHRDLQNHEARLRMFEEASYAMGRADGMSESRQLILDNPVSSSAPTFGPSPPLSESSDTIHRTVPTRESSSQTDASTPNPRVPCEANKSNINIPCPHYLAISRKAYEDGRNGGILGCLRVIEKLEKRAADAYEDGRVAGAQEGAAHRDAIREPTPISTTPPAMIEHPEHHPMSTSSPRSSVPPQESILLPPPTPVSALNDLDIPRDRFDWANDAHTDPEPTLESMGWIPVSAPPARDISGLRSSAPNPWTSIRQRNGRNARVSGLRHRPRPPHRRSPNNGHFPITVCSCTHICPSSRSQWVSPA</sequence>
<feature type="region of interest" description="Disordered" evidence="2">
    <location>
        <begin position="236"/>
        <end position="284"/>
    </location>
</feature>
<evidence type="ECO:0000256" key="2">
    <source>
        <dbReference type="SAM" id="MobiDB-lite"/>
    </source>
</evidence>
<feature type="compositionally biased region" description="Basic residues" evidence="2">
    <location>
        <begin position="1"/>
        <end position="12"/>
    </location>
</feature>
<keyword evidence="1" id="KW-0175">Coiled coil</keyword>
<feature type="coiled-coil region" evidence="1">
    <location>
        <begin position="76"/>
        <end position="103"/>
    </location>
</feature>
<dbReference type="Proteomes" id="UP000521943">
    <property type="component" value="Unassembled WGS sequence"/>
</dbReference>
<reference evidence="3 4" key="1">
    <citation type="submission" date="2020-07" db="EMBL/GenBank/DDBJ databases">
        <title>Comparative genomics of pyrophilous fungi reveals a link between fire events and developmental genes.</title>
        <authorList>
            <consortium name="DOE Joint Genome Institute"/>
            <person name="Steindorff A.S."/>
            <person name="Carver A."/>
            <person name="Calhoun S."/>
            <person name="Stillman K."/>
            <person name="Liu H."/>
            <person name="Lipzen A."/>
            <person name="Pangilinan J."/>
            <person name="Labutti K."/>
            <person name="Bruns T.D."/>
            <person name="Grigoriev I.V."/>
        </authorList>
    </citation>
    <scope>NUCLEOTIDE SEQUENCE [LARGE SCALE GENOMIC DNA]</scope>
    <source>
        <strain evidence="3 4">CBS 144469</strain>
    </source>
</reference>
<keyword evidence="4" id="KW-1185">Reference proteome</keyword>
<feature type="region of interest" description="Disordered" evidence="2">
    <location>
        <begin position="1"/>
        <end position="50"/>
    </location>
</feature>
<protein>
    <submittedName>
        <fullName evidence="3">Uncharacterized protein</fullName>
    </submittedName>
</protein>
<dbReference type="AlphaFoldDB" id="A0A8H6LUN1"/>
<feature type="compositionally biased region" description="Basic residues" evidence="2">
    <location>
        <begin position="349"/>
        <end position="361"/>
    </location>
</feature>
<gene>
    <name evidence="3" type="ORF">DFP72DRAFT_933810</name>
</gene>
<dbReference type="EMBL" id="JACGCI010000148">
    <property type="protein sequence ID" value="KAF6743315.1"/>
    <property type="molecule type" value="Genomic_DNA"/>
</dbReference>
<proteinExistence type="predicted"/>
<name>A0A8H6LUN1_9AGAR</name>